<sequence length="131" mass="14769">MNWLALLGLEGWVARIRAATIEGAIAAEDRWDLARLEWAEEKRRLAWIVVLVVAAAGLTVIALILLSLAIMVHFWDSPDRAMVAWIVAGTWLALWAVTLVSLVATARQAGNAFALTRRELREDWRQIKERL</sequence>
<organism evidence="2 3">
    <name type="scientific">Paracidovorax cattleyae</name>
    <dbReference type="NCBI Taxonomy" id="80868"/>
    <lineage>
        <taxon>Bacteria</taxon>
        <taxon>Pseudomonadati</taxon>
        <taxon>Pseudomonadota</taxon>
        <taxon>Betaproteobacteria</taxon>
        <taxon>Burkholderiales</taxon>
        <taxon>Comamonadaceae</taxon>
        <taxon>Paracidovorax</taxon>
    </lineage>
</organism>
<name>A0A1H0VDW4_9BURK</name>
<feature type="transmembrane region" description="Helical" evidence="1">
    <location>
        <begin position="45"/>
        <end position="70"/>
    </location>
</feature>
<protein>
    <submittedName>
        <fullName evidence="2">Putative Holin-X, holin superfamily III</fullName>
    </submittedName>
</protein>
<feature type="transmembrane region" description="Helical" evidence="1">
    <location>
        <begin position="82"/>
        <end position="104"/>
    </location>
</feature>
<evidence type="ECO:0000313" key="3">
    <source>
        <dbReference type="Proteomes" id="UP000199317"/>
    </source>
</evidence>
<dbReference type="Pfam" id="PF07332">
    <property type="entry name" value="Phage_holin_3_6"/>
    <property type="match status" value="1"/>
</dbReference>
<keyword evidence="1" id="KW-0472">Membrane</keyword>
<evidence type="ECO:0000256" key="1">
    <source>
        <dbReference type="SAM" id="Phobius"/>
    </source>
</evidence>
<keyword evidence="3" id="KW-1185">Reference proteome</keyword>
<reference evidence="3" key="1">
    <citation type="submission" date="2016-10" db="EMBL/GenBank/DDBJ databases">
        <authorList>
            <person name="Varghese N."/>
            <person name="Submissions S."/>
        </authorList>
    </citation>
    <scope>NUCLEOTIDE SEQUENCE [LARGE SCALE GENOMIC DNA]</scope>
    <source>
        <strain evidence="3">DSM 17101</strain>
    </source>
</reference>
<dbReference type="InterPro" id="IPR009937">
    <property type="entry name" value="Phage_holin_3_6"/>
</dbReference>
<proteinExistence type="predicted"/>
<dbReference type="OrthoDB" id="8906425at2"/>
<keyword evidence="1" id="KW-1133">Transmembrane helix</keyword>
<accession>A0A1H0VDW4</accession>
<evidence type="ECO:0000313" key="2">
    <source>
        <dbReference type="EMBL" id="SDP76531.1"/>
    </source>
</evidence>
<dbReference type="RefSeq" id="WP_092837139.1">
    <property type="nucleotide sequence ID" value="NZ_CP028290.1"/>
</dbReference>
<gene>
    <name evidence="2" type="ORF">SAMN04489708_12531</name>
</gene>
<dbReference type="EMBL" id="FNJL01000025">
    <property type="protein sequence ID" value="SDP76531.1"/>
    <property type="molecule type" value="Genomic_DNA"/>
</dbReference>
<dbReference type="Proteomes" id="UP000199317">
    <property type="component" value="Unassembled WGS sequence"/>
</dbReference>
<keyword evidence="1" id="KW-0812">Transmembrane</keyword>
<dbReference type="AlphaFoldDB" id="A0A1H0VDW4"/>